<dbReference type="Proteomes" id="UP001442494">
    <property type="component" value="Unassembled WGS sequence"/>
</dbReference>
<evidence type="ECO:0000313" key="1">
    <source>
        <dbReference type="EMBL" id="MEP0862924.1"/>
    </source>
</evidence>
<reference evidence="1 2" key="1">
    <citation type="submission" date="2022-04" db="EMBL/GenBank/DDBJ databases">
        <title>Positive selection, recombination, and allopatry shape intraspecific diversity of widespread and dominant cyanobacteria.</title>
        <authorList>
            <person name="Wei J."/>
            <person name="Shu W."/>
            <person name="Hu C."/>
        </authorList>
    </citation>
    <scope>NUCLEOTIDE SEQUENCE [LARGE SCALE GENOMIC DNA]</scope>
    <source>
        <strain evidence="1 2">GB2-A5</strain>
    </source>
</reference>
<organism evidence="1 2">
    <name type="scientific">Funiculus sociatus GB2-A5</name>
    <dbReference type="NCBI Taxonomy" id="2933946"/>
    <lineage>
        <taxon>Bacteria</taxon>
        <taxon>Bacillati</taxon>
        <taxon>Cyanobacteriota</taxon>
        <taxon>Cyanophyceae</taxon>
        <taxon>Coleofasciculales</taxon>
        <taxon>Coleofasciculaceae</taxon>
        <taxon>Funiculus</taxon>
    </lineage>
</organism>
<keyword evidence="2" id="KW-1185">Reference proteome</keyword>
<dbReference type="EMBL" id="JAMPKK010000001">
    <property type="protein sequence ID" value="MEP0862924.1"/>
    <property type="molecule type" value="Genomic_DNA"/>
</dbReference>
<name>A0ABV0JHK3_9CYAN</name>
<evidence type="ECO:0000313" key="2">
    <source>
        <dbReference type="Proteomes" id="UP001442494"/>
    </source>
</evidence>
<accession>A0ABV0JHK3</accession>
<protein>
    <submittedName>
        <fullName evidence="1">Uncharacterized protein</fullName>
    </submittedName>
</protein>
<proteinExistence type="predicted"/>
<comment type="caution">
    <text evidence="1">The sequence shown here is derived from an EMBL/GenBank/DDBJ whole genome shotgun (WGS) entry which is preliminary data.</text>
</comment>
<sequence length="63" mass="7094">MRSRVGASTTKDNRTGYDARWSDRLMPHAKLLKVKTVVRPSAAISVYEQSPSPRIKPLSPQTR</sequence>
<gene>
    <name evidence="1" type="ORF">NDI37_00315</name>
</gene>